<sequence>MSDLIFVDTNVLVYCRDADERDKQPRARAWLEALWRSRSGRISTQVLAEYYVTVTRKLDPGLSAERARADVVMLRVWRPAALDYGILEAAWTVQDRHRLAWWDALIVATAQRLGCSYLLSEDFQDRQRFEEIEVINPFLHVPEKTLSLP</sequence>
<dbReference type="EMBL" id="JAIOIU010000011">
    <property type="protein sequence ID" value="MBZ0158632.1"/>
    <property type="molecule type" value="Genomic_DNA"/>
</dbReference>
<proteinExistence type="inferred from homology"/>
<evidence type="ECO:0000256" key="4">
    <source>
        <dbReference type="ARBA" id="ARBA00022801"/>
    </source>
</evidence>
<evidence type="ECO:0000313" key="8">
    <source>
        <dbReference type="Proteomes" id="UP001197609"/>
    </source>
</evidence>
<dbReference type="HAMAP" id="MF_00265">
    <property type="entry name" value="VapC_Nob1"/>
    <property type="match status" value="1"/>
</dbReference>
<evidence type="ECO:0000256" key="1">
    <source>
        <dbReference type="ARBA" id="ARBA00022649"/>
    </source>
</evidence>
<dbReference type="EC" id="3.1.-.-" evidence="5"/>
<evidence type="ECO:0000313" key="7">
    <source>
        <dbReference type="EMBL" id="MBZ0158632.1"/>
    </source>
</evidence>
<dbReference type="SUPFAM" id="SSF88723">
    <property type="entry name" value="PIN domain-like"/>
    <property type="match status" value="1"/>
</dbReference>
<accession>A0AAJ1AFY6</accession>
<dbReference type="GO" id="GO:0004540">
    <property type="term" value="F:RNA nuclease activity"/>
    <property type="evidence" value="ECO:0007669"/>
    <property type="project" value="InterPro"/>
</dbReference>
<gene>
    <name evidence="5" type="primary">vapC</name>
    <name evidence="7" type="ORF">K8G79_00545</name>
</gene>
<evidence type="ECO:0000256" key="3">
    <source>
        <dbReference type="ARBA" id="ARBA00022723"/>
    </source>
</evidence>
<keyword evidence="5" id="KW-0800">Toxin</keyword>
<feature type="binding site" evidence="5">
    <location>
        <position position="103"/>
    </location>
    <ligand>
        <name>Mg(2+)</name>
        <dbReference type="ChEBI" id="CHEBI:18420"/>
    </ligand>
</feature>
<keyword evidence="5" id="KW-0460">Magnesium</keyword>
<organism evidence="7 8">
    <name type="scientific">Candidatus Methylomirabilis tolerans</name>
    <dbReference type="NCBI Taxonomy" id="3123416"/>
    <lineage>
        <taxon>Bacteria</taxon>
        <taxon>Candidatus Methylomirabilota</taxon>
        <taxon>Candidatus Methylomirabilia</taxon>
        <taxon>Candidatus Methylomirabilales</taxon>
        <taxon>Candidatus Methylomirabilaceae</taxon>
        <taxon>Candidatus Methylomirabilis</taxon>
    </lineage>
</organism>
<protein>
    <recommendedName>
        <fullName evidence="5">Ribonuclease VapC</fullName>
        <shortName evidence="5">RNase VapC</shortName>
        <ecNumber evidence="5">3.1.-.-</ecNumber>
    </recommendedName>
    <alternativeName>
        <fullName evidence="5">Toxin VapC</fullName>
    </alternativeName>
</protein>
<dbReference type="Pfam" id="PF01850">
    <property type="entry name" value="PIN"/>
    <property type="match status" value="1"/>
</dbReference>
<dbReference type="GO" id="GO:0016787">
    <property type="term" value="F:hydrolase activity"/>
    <property type="evidence" value="ECO:0007669"/>
    <property type="project" value="UniProtKB-KW"/>
</dbReference>
<dbReference type="GO" id="GO:0000287">
    <property type="term" value="F:magnesium ion binding"/>
    <property type="evidence" value="ECO:0007669"/>
    <property type="project" value="UniProtKB-UniRule"/>
</dbReference>
<dbReference type="InterPro" id="IPR002716">
    <property type="entry name" value="PIN_dom"/>
</dbReference>
<dbReference type="Gene3D" id="3.40.50.1010">
    <property type="entry name" value="5'-nuclease"/>
    <property type="match status" value="1"/>
</dbReference>
<comment type="caution">
    <text evidence="7">The sequence shown here is derived from an EMBL/GenBank/DDBJ whole genome shotgun (WGS) entry which is preliminary data.</text>
</comment>
<keyword evidence="4 5" id="KW-0378">Hydrolase</keyword>
<dbReference type="Proteomes" id="UP001197609">
    <property type="component" value="Unassembled WGS sequence"/>
</dbReference>
<feature type="binding site" evidence="5">
    <location>
        <position position="8"/>
    </location>
    <ligand>
        <name>Mg(2+)</name>
        <dbReference type="ChEBI" id="CHEBI:18420"/>
    </ligand>
</feature>
<keyword evidence="2 5" id="KW-0540">Nuclease</keyword>
<dbReference type="AlphaFoldDB" id="A0AAJ1AFY6"/>
<comment type="similarity">
    <text evidence="5">Belongs to the PINc/VapC protein family.</text>
</comment>
<name>A0AAJ1AFY6_9BACT</name>
<evidence type="ECO:0000256" key="2">
    <source>
        <dbReference type="ARBA" id="ARBA00022722"/>
    </source>
</evidence>
<keyword evidence="1 5" id="KW-1277">Toxin-antitoxin system</keyword>
<dbReference type="InterPro" id="IPR029060">
    <property type="entry name" value="PIN-like_dom_sf"/>
</dbReference>
<keyword evidence="3 5" id="KW-0479">Metal-binding</keyword>
<dbReference type="CDD" id="cd18692">
    <property type="entry name" value="PIN_VapC-like"/>
    <property type="match status" value="1"/>
</dbReference>
<evidence type="ECO:0000256" key="5">
    <source>
        <dbReference type="HAMAP-Rule" id="MF_00265"/>
    </source>
</evidence>
<comment type="function">
    <text evidence="5">Toxic component of a toxin-antitoxin (TA) system. An RNase.</text>
</comment>
<dbReference type="InterPro" id="IPR022907">
    <property type="entry name" value="VapC_family"/>
</dbReference>
<reference evidence="7 8" key="1">
    <citation type="journal article" date="2021" name="bioRxiv">
        <title>Unraveling nitrogen, sulfur and carbon metabolic pathways and microbial community transcriptional responses to substrate deprivation and toxicity stresses in a bioreactor mimicking anoxic brackish coastal sediment conditions.</title>
        <authorList>
            <person name="Martins P.D."/>
            <person name="Echeveste M.J."/>
            <person name="Arshad A."/>
            <person name="Kurth J."/>
            <person name="Ouboter H."/>
            <person name="Jetten M.S.M."/>
            <person name="Welte C.U."/>
        </authorList>
    </citation>
    <scope>NUCLEOTIDE SEQUENCE [LARGE SCALE GENOMIC DNA]</scope>
    <source>
        <strain evidence="7">MAG_38</strain>
    </source>
</reference>
<dbReference type="GO" id="GO:0090729">
    <property type="term" value="F:toxin activity"/>
    <property type="evidence" value="ECO:0007669"/>
    <property type="project" value="UniProtKB-KW"/>
</dbReference>
<evidence type="ECO:0000259" key="6">
    <source>
        <dbReference type="Pfam" id="PF01850"/>
    </source>
</evidence>
<feature type="domain" description="PIN" evidence="6">
    <location>
        <begin position="5"/>
        <end position="122"/>
    </location>
</feature>
<comment type="cofactor">
    <cofactor evidence="5">
        <name>Mg(2+)</name>
        <dbReference type="ChEBI" id="CHEBI:18420"/>
    </cofactor>
</comment>